<organism evidence="1 2">
    <name type="scientific">Vaccinium darrowii</name>
    <dbReference type="NCBI Taxonomy" id="229202"/>
    <lineage>
        <taxon>Eukaryota</taxon>
        <taxon>Viridiplantae</taxon>
        <taxon>Streptophyta</taxon>
        <taxon>Embryophyta</taxon>
        <taxon>Tracheophyta</taxon>
        <taxon>Spermatophyta</taxon>
        <taxon>Magnoliopsida</taxon>
        <taxon>eudicotyledons</taxon>
        <taxon>Gunneridae</taxon>
        <taxon>Pentapetalae</taxon>
        <taxon>asterids</taxon>
        <taxon>Ericales</taxon>
        <taxon>Ericaceae</taxon>
        <taxon>Vaccinioideae</taxon>
        <taxon>Vaccinieae</taxon>
        <taxon>Vaccinium</taxon>
    </lineage>
</organism>
<proteinExistence type="predicted"/>
<comment type="caution">
    <text evidence="1">The sequence shown here is derived from an EMBL/GenBank/DDBJ whole genome shotgun (WGS) entry which is preliminary data.</text>
</comment>
<evidence type="ECO:0000313" key="1">
    <source>
        <dbReference type="EMBL" id="KAH7855813.1"/>
    </source>
</evidence>
<dbReference type="Proteomes" id="UP000828048">
    <property type="component" value="Chromosome 11"/>
</dbReference>
<sequence>MSTITCIERERQALLKFKQSLTDTTSRLSSWTGEDCCNRNGIQCDGNTSHVVKLDLVSLDPDTTTIEANEVNPSLLELKYLKHLDLSGNNFHDIPIPMFFGSMTSLRYLNLSNSNFSGRVPHHLGNVSKLMVLDLNNRNMNSLTIDYFTWVCCLPLLQYLDVSGMDLSQALNLNVILNMLPSLTELRLSRCDLDSTLLVSHFHLNSTASNIRNLDLSQNSFAEKFPKFIENMTALRILDLSHNDLNSSFASYLENFKSLEKNLGLNSFTGALPDWLGQFNHLKYLDLSWNSLSGSISQSLGILSALGELYISGNK</sequence>
<name>A0ACB7YQN2_9ERIC</name>
<evidence type="ECO:0000313" key="2">
    <source>
        <dbReference type="Proteomes" id="UP000828048"/>
    </source>
</evidence>
<protein>
    <submittedName>
        <fullName evidence="1">Uncharacterized protein</fullName>
    </submittedName>
</protein>
<reference evidence="1 2" key="1">
    <citation type="journal article" date="2021" name="Hortic Res">
        <title>High-quality reference genome and annotation aids understanding of berry development for evergreen blueberry (Vaccinium darrowii).</title>
        <authorList>
            <person name="Yu J."/>
            <person name="Hulse-Kemp A.M."/>
            <person name="Babiker E."/>
            <person name="Staton M."/>
        </authorList>
    </citation>
    <scope>NUCLEOTIDE SEQUENCE [LARGE SCALE GENOMIC DNA]</scope>
    <source>
        <strain evidence="2">cv. NJ 8807/NJ 8810</strain>
        <tissue evidence="1">Young leaf</tissue>
    </source>
</reference>
<gene>
    <name evidence="1" type="ORF">Vadar_029269</name>
</gene>
<accession>A0ACB7YQN2</accession>
<keyword evidence="2" id="KW-1185">Reference proteome</keyword>
<dbReference type="EMBL" id="CM037161">
    <property type="protein sequence ID" value="KAH7855813.1"/>
    <property type="molecule type" value="Genomic_DNA"/>
</dbReference>